<feature type="transmembrane region" description="Helical" evidence="9">
    <location>
        <begin position="383"/>
        <end position="406"/>
    </location>
</feature>
<evidence type="ECO:0000256" key="2">
    <source>
        <dbReference type="ARBA" id="ARBA00006434"/>
    </source>
</evidence>
<keyword evidence="6 9" id="KW-0472">Membrane</keyword>
<feature type="transmembrane region" description="Helical" evidence="9">
    <location>
        <begin position="189"/>
        <end position="209"/>
    </location>
</feature>
<evidence type="ECO:0000256" key="4">
    <source>
        <dbReference type="ARBA" id="ARBA00022692"/>
    </source>
</evidence>
<feature type="transmembrane region" description="Helical" evidence="9">
    <location>
        <begin position="246"/>
        <end position="267"/>
    </location>
</feature>
<protein>
    <submittedName>
        <fullName evidence="10">G1369 protein</fullName>
    </submittedName>
</protein>
<name>A0ABP1FPP3_9CHLO</name>
<evidence type="ECO:0000256" key="5">
    <source>
        <dbReference type="ARBA" id="ARBA00022989"/>
    </source>
</evidence>
<dbReference type="InterPro" id="IPR001734">
    <property type="entry name" value="Na/solute_symporter"/>
</dbReference>
<feature type="transmembrane region" description="Helical" evidence="9">
    <location>
        <begin position="412"/>
        <end position="434"/>
    </location>
</feature>
<feature type="transmembrane region" description="Helical" evidence="9">
    <location>
        <begin position="446"/>
        <end position="468"/>
    </location>
</feature>
<evidence type="ECO:0000256" key="1">
    <source>
        <dbReference type="ARBA" id="ARBA00004141"/>
    </source>
</evidence>
<comment type="similarity">
    <text evidence="2 7">Belongs to the sodium:solute symporter (SSF) (TC 2.A.21) family.</text>
</comment>
<dbReference type="InterPro" id="IPR031155">
    <property type="entry name" value="DUR"/>
</dbReference>
<keyword evidence="5 9" id="KW-1133">Transmembrane helix</keyword>
<keyword evidence="11" id="KW-1185">Reference proteome</keyword>
<gene>
    <name evidence="10" type="primary">g1369</name>
    <name evidence="10" type="ORF">VP750_LOCUS1181</name>
</gene>
<feature type="transmembrane region" description="Helical" evidence="9">
    <location>
        <begin position="287"/>
        <end position="310"/>
    </location>
</feature>
<feature type="transmembrane region" description="Helical" evidence="9">
    <location>
        <begin position="125"/>
        <end position="153"/>
    </location>
</feature>
<comment type="caution">
    <text evidence="10">The sequence shown here is derived from an EMBL/GenBank/DDBJ whole genome shotgun (WGS) entry which is preliminary data.</text>
</comment>
<reference evidence="10 11" key="1">
    <citation type="submission" date="2024-06" db="EMBL/GenBank/DDBJ databases">
        <authorList>
            <person name="Kraege A."/>
            <person name="Thomma B."/>
        </authorList>
    </citation>
    <scope>NUCLEOTIDE SEQUENCE [LARGE SCALE GENOMIC DNA]</scope>
</reference>
<evidence type="ECO:0000256" key="8">
    <source>
        <dbReference type="SAM" id="MobiDB-lite"/>
    </source>
</evidence>
<sequence length="675" mass="71396">MSTQASGWGIVIGFGAFFAIFAGSLVYLDIAFSGEEYNSEHFNTAGRTIKTGLIAVDIVSHWTWAATLLQSCNVAYKYGISGPFWYAAGATIQILLFGILAIEIKRKAPTAHTMLEIIRARWGTLAHIVFFCFALITNLLVSALLVLGGSAVITAVTGMNVYAASMLIPISVLLYTASGGLKATFTTSYAHTVIIYVALCLFTFTVYAGSKDLGIGSIDKVWEHLNIMAVRRPIAGNMNGSALTMFSSSGLVFGVLQVVSAFGTVFVDQAYWQSAIAARPSASVRGYLLGGLLWFSIPFTLATSIGLAGIALDLPITTSESNAGLTPPAVAYALLGKGGAVLIVIIAVTSSGSAEQIAVSSLMTYDLYGTYINPRASAKQLIAVSRTVVVLYGLVMGALSCIFNAAGIDLNWLFLLMGIMIGPAVPPVTFCLTWNRATRAGAVSGALSGFACGIISWLACAKIAYGAITVETTGQNDPLLTGTLCSICISALVCTAVSLIWPGAPYDYKSMKEIHMAEGDPKAGITEVGIDSPEGIEKARKVVYTWGTILSVILIPIWPLLALAAGVFPRGYFYWWVIVSMVWGLIAACIAIVLPVWEARETIWHIIVHLVTCQAATPLGASLRKIVKPDASGDPDALEKGEAKAAPATARPIQRDDTAHGSLAARTAMTKAPEE</sequence>
<keyword evidence="4 9" id="KW-0812">Transmembrane</keyword>
<feature type="transmembrane region" description="Helical" evidence="9">
    <location>
        <begin position="330"/>
        <end position="348"/>
    </location>
</feature>
<dbReference type="CDD" id="cd11476">
    <property type="entry name" value="SLC5sbd_DUR3"/>
    <property type="match status" value="1"/>
</dbReference>
<dbReference type="InterPro" id="IPR038377">
    <property type="entry name" value="Na/Glc_symporter_sf"/>
</dbReference>
<feature type="transmembrane region" description="Helical" evidence="9">
    <location>
        <begin position="7"/>
        <end position="28"/>
    </location>
</feature>
<evidence type="ECO:0000256" key="9">
    <source>
        <dbReference type="SAM" id="Phobius"/>
    </source>
</evidence>
<organism evidence="10 11">
    <name type="scientific">Coccomyxa viridis</name>
    <dbReference type="NCBI Taxonomy" id="1274662"/>
    <lineage>
        <taxon>Eukaryota</taxon>
        <taxon>Viridiplantae</taxon>
        <taxon>Chlorophyta</taxon>
        <taxon>core chlorophytes</taxon>
        <taxon>Trebouxiophyceae</taxon>
        <taxon>Trebouxiophyceae incertae sedis</taxon>
        <taxon>Coccomyxaceae</taxon>
        <taxon>Coccomyxa</taxon>
    </lineage>
</organism>
<feature type="transmembrane region" description="Helical" evidence="9">
    <location>
        <begin position="573"/>
        <end position="597"/>
    </location>
</feature>
<dbReference type="Proteomes" id="UP001497392">
    <property type="component" value="Unassembled WGS sequence"/>
</dbReference>
<evidence type="ECO:0000256" key="3">
    <source>
        <dbReference type="ARBA" id="ARBA00022448"/>
    </source>
</evidence>
<comment type="subcellular location">
    <subcellularLocation>
        <location evidence="1">Membrane</location>
        <topology evidence="1">Multi-pass membrane protein</topology>
    </subcellularLocation>
</comment>
<dbReference type="Pfam" id="PF00474">
    <property type="entry name" value="SSF"/>
    <property type="match status" value="1"/>
</dbReference>
<evidence type="ECO:0000313" key="10">
    <source>
        <dbReference type="EMBL" id="CAL5219522.1"/>
    </source>
</evidence>
<keyword evidence="3" id="KW-0813">Transport</keyword>
<dbReference type="PROSITE" id="PS50283">
    <property type="entry name" value="NA_SOLUT_SYMP_3"/>
    <property type="match status" value="1"/>
</dbReference>
<accession>A0ABP1FPP3</accession>
<feature type="region of interest" description="Disordered" evidence="8">
    <location>
        <begin position="632"/>
        <end position="675"/>
    </location>
</feature>
<evidence type="ECO:0000313" key="11">
    <source>
        <dbReference type="Proteomes" id="UP001497392"/>
    </source>
</evidence>
<feature type="transmembrane region" description="Helical" evidence="9">
    <location>
        <begin position="84"/>
        <end position="104"/>
    </location>
</feature>
<feature type="transmembrane region" description="Helical" evidence="9">
    <location>
        <begin position="480"/>
        <end position="501"/>
    </location>
</feature>
<evidence type="ECO:0000256" key="7">
    <source>
        <dbReference type="RuleBase" id="RU362091"/>
    </source>
</evidence>
<evidence type="ECO:0000256" key="6">
    <source>
        <dbReference type="ARBA" id="ARBA00023136"/>
    </source>
</evidence>
<dbReference type="PANTHER" id="PTHR46154:SF4">
    <property type="entry name" value="UREA ACTIVE TRANSPORTER"/>
    <property type="match status" value="1"/>
</dbReference>
<dbReference type="PANTHER" id="PTHR46154">
    <property type="match status" value="1"/>
</dbReference>
<dbReference type="EMBL" id="CAXHTA020000002">
    <property type="protein sequence ID" value="CAL5219522.1"/>
    <property type="molecule type" value="Genomic_DNA"/>
</dbReference>
<dbReference type="Gene3D" id="1.20.1730.10">
    <property type="entry name" value="Sodium/glucose cotransporter"/>
    <property type="match status" value="1"/>
</dbReference>
<feature type="transmembrane region" description="Helical" evidence="9">
    <location>
        <begin position="543"/>
        <end position="567"/>
    </location>
</feature>
<proteinExistence type="inferred from homology"/>
<feature type="transmembrane region" description="Helical" evidence="9">
    <location>
        <begin position="159"/>
        <end position="177"/>
    </location>
</feature>